<dbReference type="Proteomes" id="UP000236723">
    <property type="component" value="Unassembled WGS sequence"/>
</dbReference>
<evidence type="ECO:0000313" key="2">
    <source>
        <dbReference type="Proteomes" id="UP000236723"/>
    </source>
</evidence>
<dbReference type="AlphaFoldDB" id="A0A1H5T5M2"/>
<sequence length="315" mass="35543">MRVELTAAVLETDAHAEDVVLLLRYFKEGRHEWAIGPLLVDAVKVFVDRHVPVLAPAYKLLAEQAALRHTAYRTPSDPEPVRLAPDDIKEHVADLRKSAVVMVEDDATDGGFLKVIARVFDAADVLRAVDRGWLVIDHGGGAGGAFRRAEEKRKEFARLPRVAVVVDSDREMPDDPPKHETKISELRAKNVRVHVLRLREIENYIPDKCLYRLPSQQDDPARVKALARLSKEQRAHFDMKNGFGKRSKVHPRQHALFGKLDPELRKDLGRGFGPNVIRCLLNHADALTEEDFRRDVGPDVPGELRAMLAMIREIV</sequence>
<protein>
    <submittedName>
        <fullName evidence="1">Uncharacterized protein</fullName>
    </submittedName>
</protein>
<keyword evidence="2" id="KW-1185">Reference proteome</keyword>
<dbReference type="OrthoDB" id="3382550at2"/>
<accession>A0A1H5T5M2</accession>
<organism evidence="1 2">
    <name type="scientific">Thermomonospora echinospora</name>
    <dbReference type="NCBI Taxonomy" id="1992"/>
    <lineage>
        <taxon>Bacteria</taxon>
        <taxon>Bacillati</taxon>
        <taxon>Actinomycetota</taxon>
        <taxon>Actinomycetes</taxon>
        <taxon>Streptosporangiales</taxon>
        <taxon>Thermomonosporaceae</taxon>
        <taxon>Thermomonospora</taxon>
    </lineage>
</organism>
<dbReference type="RefSeq" id="WP_103935920.1">
    <property type="nucleotide sequence ID" value="NZ_FNVO01000001.1"/>
</dbReference>
<gene>
    <name evidence="1" type="ORF">SAMN04489712_101493</name>
</gene>
<name>A0A1H5T5M2_9ACTN</name>
<evidence type="ECO:0000313" key="1">
    <source>
        <dbReference type="EMBL" id="SEF58079.1"/>
    </source>
</evidence>
<reference evidence="2" key="1">
    <citation type="submission" date="2016-10" db="EMBL/GenBank/DDBJ databases">
        <authorList>
            <person name="Varghese N."/>
            <person name="Submissions S."/>
        </authorList>
    </citation>
    <scope>NUCLEOTIDE SEQUENCE [LARGE SCALE GENOMIC DNA]</scope>
    <source>
        <strain evidence="2">DSM 43163</strain>
    </source>
</reference>
<dbReference type="EMBL" id="FNVO01000001">
    <property type="protein sequence ID" value="SEF58079.1"/>
    <property type="molecule type" value="Genomic_DNA"/>
</dbReference>
<proteinExistence type="predicted"/>